<dbReference type="PANTHER" id="PTHR33121:SF70">
    <property type="entry name" value="SIGNALING PROTEIN YKOW"/>
    <property type="match status" value="1"/>
</dbReference>
<dbReference type="AlphaFoldDB" id="A0A090SDR1"/>
<dbReference type="PROSITE" id="PS50883">
    <property type="entry name" value="EAL"/>
    <property type="match status" value="1"/>
</dbReference>
<proteinExistence type="predicted"/>
<gene>
    <name evidence="2" type="ORF">JCM19235_6215</name>
</gene>
<accession>A0A090SDR1</accession>
<dbReference type="InterPro" id="IPR001633">
    <property type="entry name" value="EAL_dom"/>
</dbReference>
<dbReference type="STRING" id="990268.JCM19235_6215"/>
<dbReference type="EMBL" id="BBMR01000002">
    <property type="protein sequence ID" value="GAL17662.1"/>
    <property type="molecule type" value="Genomic_DNA"/>
</dbReference>
<protein>
    <submittedName>
        <fullName evidence="2">Diguanylate cyclase</fullName>
    </submittedName>
</protein>
<keyword evidence="3" id="KW-1185">Reference proteome</keyword>
<name>A0A090SDR1_9VIBR</name>
<reference evidence="2 3" key="2">
    <citation type="submission" date="2014-09" db="EMBL/GenBank/DDBJ databases">
        <authorList>
            <consortium name="NBRP consortium"/>
            <person name="Sawabe T."/>
            <person name="Meirelles P."/>
            <person name="Nakanishi M."/>
            <person name="Sayaka M."/>
            <person name="Hattori M."/>
            <person name="Ohkuma M."/>
        </authorList>
    </citation>
    <scope>NUCLEOTIDE SEQUENCE [LARGE SCALE GENOMIC DNA]</scope>
    <source>
        <strain evidence="3">JCM19235</strain>
    </source>
</reference>
<organism evidence="2 3">
    <name type="scientific">Vibrio maritimus</name>
    <dbReference type="NCBI Taxonomy" id="990268"/>
    <lineage>
        <taxon>Bacteria</taxon>
        <taxon>Pseudomonadati</taxon>
        <taxon>Pseudomonadota</taxon>
        <taxon>Gammaproteobacteria</taxon>
        <taxon>Vibrionales</taxon>
        <taxon>Vibrionaceae</taxon>
        <taxon>Vibrio</taxon>
    </lineage>
</organism>
<reference evidence="2 3" key="1">
    <citation type="submission" date="2014-09" db="EMBL/GenBank/DDBJ databases">
        <title>Vibrio maritimus JCM 19235. (C45) whole genome shotgun sequence.</title>
        <authorList>
            <person name="Sawabe T."/>
            <person name="Meirelles P."/>
            <person name="Nakanishi M."/>
            <person name="Sayaka M."/>
            <person name="Hattori M."/>
            <person name="Ohkuma M."/>
        </authorList>
    </citation>
    <scope>NUCLEOTIDE SEQUENCE [LARGE SCALE GENOMIC DNA]</scope>
    <source>
        <strain evidence="3">JCM19235</strain>
    </source>
</reference>
<dbReference type="Proteomes" id="UP000029228">
    <property type="component" value="Unassembled WGS sequence"/>
</dbReference>
<dbReference type="PANTHER" id="PTHR33121">
    <property type="entry name" value="CYCLIC DI-GMP PHOSPHODIESTERASE PDEF"/>
    <property type="match status" value="1"/>
</dbReference>
<evidence type="ECO:0000313" key="2">
    <source>
        <dbReference type="EMBL" id="GAL17662.1"/>
    </source>
</evidence>
<dbReference type="SMART" id="SM00052">
    <property type="entry name" value="EAL"/>
    <property type="match status" value="1"/>
</dbReference>
<feature type="domain" description="EAL" evidence="1">
    <location>
        <begin position="1"/>
        <end position="185"/>
    </location>
</feature>
<dbReference type="CDD" id="cd01948">
    <property type="entry name" value="EAL"/>
    <property type="match status" value="1"/>
</dbReference>
<sequence>MLRAACEQGKRWLNSGVNFGKIAVNASALQLQRSDFVSQLVEITQQTGFPTSQLEIEITESFLLRNQQHAFATLGQLRELGIDISLDDFGTGYSSLSYLKGLPINKLKIDRSFINDVPSQADSNAIVQAIIAMAQALDLVVVAEGVEDQQQVEFLTEHGCQFGQGYVFSKPIDPLDFARLISNNK</sequence>
<dbReference type="SUPFAM" id="SSF141868">
    <property type="entry name" value="EAL domain-like"/>
    <property type="match status" value="1"/>
</dbReference>
<evidence type="ECO:0000313" key="3">
    <source>
        <dbReference type="Proteomes" id="UP000029228"/>
    </source>
</evidence>
<dbReference type="Pfam" id="PF00563">
    <property type="entry name" value="EAL"/>
    <property type="match status" value="1"/>
</dbReference>
<dbReference type="GO" id="GO:0071111">
    <property type="term" value="F:cyclic-guanylate-specific phosphodiesterase activity"/>
    <property type="evidence" value="ECO:0007669"/>
    <property type="project" value="InterPro"/>
</dbReference>
<comment type="caution">
    <text evidence="2">The sequence shown here is derived from an EMBL/GenBank/DDBJ whole genome shotgun (WGS) entry which is preliminary data.</text>
</comment>
<dbReference type="InterPro" id="IPR050706">
    <property type="entry name" value="Cyclic-di-GMP_PDE-like"/>
</dbReference>
<evidence type="ECO:0000259" key="1">
    <source>
        <dbReference type="PROSITE" id="PS50883"/>
    </source>
</evidence>
<dbReference type="Gene3D" id="3.20.20.450">
    <property type="entry name" value="EAL domain"/>
    <property type="match status" value="1"/>
</dbReference>
<dbReference type="InterPro" id="IPR035919">
    <property type="entry name" value="EAL_sf"/>
</dbReference>